<name>A0AAV5SNU7_9BILA</name>
<comment type="caution">
    <text evidence="1">The sequence shown here is derived from an EMBL/GenBank/DDBJ whole genome shotgun (WGS) entry which is preliminary data.</text>
</comment>
<gene>
    <name evidence="1" type="ORF">PENTCL1PPCAC_6973</name>
</gene>
<sequence length="136" mass="15836">MADLEHRTCGDQTIEEMTCDAVMKTRCSGWSIRSRVERVEYQEYTAITREDPSANTCRYEYDFSEKNNLREMGNVDEDMDTDWEKYVGDILEVNVVTDDFCYLDNLKSAVIGGHFRIWRAKKVGSQLEQAQDAQQQ</sequence>
<accession>A0AAV5SNU7</accession>
<dbReference type="AlphaFoldDB" id="A0AAV5SNU7"/>
<dbReference type="Proteomes" id="UP001432027">
    <property type="component" value="Unassembled WGS sequence"/>
</dbReference>
<proteinExistence type="predicted"/>
<protein>
    <submittedName>
        <fullName evidence="1">Uncharacterized protein</fullName>
    </submittedName>
</protein>
<keyword evidence="2" id="KW-1185">Reference proteome</keyword>
<organism evidence="1 2">
    <name type="scientific">Pristionchus entomophagus</name>
    <dbReference type="NCBI Taxonomy" id="358040"/>
    <lineage>
        <taxon>Eukaryota</taxon>
        <taxon>Metazoa</taxon>
        <taxon>Ecdysozoa</taxon>
        <taxon>Nematoda</taxon>
        <taxon>Chromadorea</taxon>
        <taxon>Rhabditida</taxon>
        <taxon>Rhabditina</taxon>
        <taxon>Diplogasteromorpha</taxon>
        <taxon>Diplogasteroidea</taxon>
        <taxon>Neodiplogasteridae</taxon>
        <taxon>Pristionchus</taxon>
    </lineage>
</organism>
<dbReference type="EMBL" id="BTSX01000002">
    <property type="protein sequence ID" value="GMS84798.1"/>
    <property type="molecule type" value="Genomic_DNA"/>
</dbReference>
<evidence type="ECO:0000313" key="1">
    <source>
        <dbReference type="EMBL" id="GMS84798.1"/>
    </source>
</evidence>
<reference evidence="1" key="1">
    <citation type="submission" date="2023-10" db="EMBL/GenBank/DDBJ databases">
        <title>Genome assembly of Pristionchus species.</title>
        <authorList>
            <person name="Yoshida K."/>
            <person name="Sommer R.J."/>
        </authorList>
    </citation>
    <scope>NUCLEOTIDE SEQUENCE</scope>
    <source>
        <strain evidence="1">RS0144</strain>
    </source>
</reference>
<evidence type="ECO:0000313" key="2">
    <source>
        <dbReference type="Proteomes" id="UP001432027"/>
    </source>
</evidence>